<reference evidence="1" key="1">
    <citation type="journal article" date="2015" name="Nature">
        <title>Complex archaea that bridge the gap between prokaryotes and eukaryotes.</title>
        <authorList>
            <person name="Spang A."/>
            <person name="Saw J.H."/>
            <person name="Jorgensen S.L."/>
            <person name="Zaremba-Niedzwiedzka K."/>
            <person name="Martijn J."/>
            <person name="Lind A.E."/>
            <person name="van Eijk R."/>
            <person name="Schleper C."/>
            <person name="Guy L."/>
            <person name="Ettema T.J."/>
        </authorList>
    </citation>
    <scope>NUCLEOTIDE SEQUENCE</scope>
</reference>
<name>A0A0F9BT05_9ZZZZ</name>
<organism evidence="1">
    <name type="scientific">marine sediment metagenome</name>
    <dbReference type="NCBI Taxonomy" id="412755"/>
    <lineage>
        <taxon>unclassified sequences</taxon>
        <taxon>metagenomes</taxon>
        <taxon>ecological metagenomes</taxon>
    </lineage>
</organism>
<evidence type="ECO:0000313" key="1">
    <source>
        <dbReference type="EMBL" id="KKL25114.1"/>
    </source>
</evidence>
<protein>
    <submittedName>
        <fullName evidence="1">Uncharacterized protein</fullName>
    </submittedName>
</protein>
<proteinExistence type="predicted"/>
<gene>
    <name evidence="1" type="ORF">LCGC14_2408560</name>
</gene>
<accession>A0A0F9BT05</accession>
<comment type="caution">
    <text evidence="1">The sequence shown here is derived from an EMBL/GenBank/DDBJ whole genome shotgun (WGS) entry which is preliminary data.</text>
</comment>
<dbReference type="EMBL" id="LAZR01036336">
    <property type="protein sequence ID" value="KKL25114.1"/>
    <property type="molecule type" value="Genomic_DNA"/>
</dbReference>
<dbReference type="AlphaFoldDB" id="A0A0F9BT05"/>
<sequence>MISRTTLKRSDILKKQETPPTIIEVSDCCGAEVSVYRSPIAAWCSESPSEPVETCTSCGQVCGVVDEEDEDNKS</sequence>